<dbReference type="PANTHER" id="PTHR12233">
    <property type="entry name" value="VACUOLAR PROTEIN SORTING 26 RELATED"/>
    <property type="match status" value="1"/>
</dbReference>
<gene>
    <name evidence="2" type="ORF">M9Y10_003801</name>
</gene>
<evidence type="ECO:0000256" key="1">
    <source>
        <dbReference type="ARBA" id="ARBA00009100"/>
    </source>
</evidence>
<protein>
    <recommendedName>
        <fullName evidence="4">Vacuolar protein sorting-associated protein 26</fullName>
    </recommendedName>
</protein>
<accession>A0ABR2JRJ2</accession>
<comment type="similarity">
    <text evidence="1">Belongs to the VPS26 family.</text>
</comment>
<dbReference type="EMBL" id="JAPFFF010000010">
    <property type="protein sequence ID" value="KAK8881073.1"/>
    <property type="molecule type" value="Genomic_DNA"/>
</dbReference>
<name>A0ABR2JRJ2_9EUKA</name>
<dbReference type="Pfam" id="PF03643">
    <property type="entry name" value="Vps26"/>
    <property type="match status" value="1"/>
</dbReference>
<keyword evidence="3" id="KW-1185">Reference proteome</keyword>
<dbReference type="InterPro" id="IPR028934">
    <property type="entry name" value="Vps26-related"/>
</dbReference>
<proteinExistence type="inferred from homology"/>
<dbReference type="Gene3D" id="2.60.40.640">
    <property type="match status" value="2"/>
</dbReference>
<reference evidence="2 3" key="1">
    <citation type="submission" date="2024-04" db="EMBL/GenBank/DDBJ databases">
        <title>Tritrichomonas musculus Genome.</title>
        <authorList>
            <person name="Alves-Ferreira E."/>
            <person name="Grigg M."/>
            <person name="Lorenzi H."/>
            <person name="Galac M."/>
        </authorList>
    </citation>
    <scope>NUCLEOTIDE SEQUENCE [LARGE SCALE GENOMIC DNA]</scope>
    <source>
        <strain evidence="2 3">EAF2021</strain>
    </source>
</reference>
<evidence type="ECO:0000313" key="2">
    <source>
        <dbReference type="EMBL" id="KAK8881073.1"/>
    </source>
</evidence>
<organism evidence="2 3">
    <name type="scientific">Tritrichomonas musculus</name>
    <dbReference type="NCBI Taxonomy" id="1915356"/>
    <lineage>
        <taxon>Eukaryota</taxon>
        <taxon>Metamonada</taxon>
        <taxon>Parabasalia</taxon>
        <taxon>Tritrichomonadida</taxon>
        <taxon>Tritrichomonadidae</taxon>
        <taxon>Tritrichomonas</taxon>
    </lineage>
</organism>
<dbReference type="Proteomes" id="UP001470230">
    <property type="component" value="Unassembled WGS sequence"/>
</dbReference>
<sequence>MKNLFARPEIKIDIFGDPEAKAMLQRFSNLSYPVFINPNVIKGHATFIPPEGTTISHKGIILSIFGEYRDHENRPIKRFFLKKQSLQPEGRFNTVYETDFTFDSLNFTTATYYGSSINIIFGIDADVIHTFSNTRQESQFILLSYAPRPHPVPIHNVIGMKNVLHIEFVFPNSAYDCNDCVPASAFFILVKLRIVQIYIEIFRFESFCSNVLNFEKKTLIKSYQFLDGPPVRGDYIPIRIFLNDSDIWPHSAYAGSELKVQHYLRTHIIDENGKSYYKRLKIKIDRYQPE</sequence>
<evidence type="ECO:0000313" key="3">
    <source>
        <dbReference type="Proteomes" id="UP001470230"/>
    </source>
</evidence>
<comment type="caution">
    <text evidence="2">The sequence shown here is derived from an EMBL/GenBank/DDBJ whole genome shotgun (WGS) entry which is preliminary data.</text>
</comment>
<evidence type="ECO:0008006" key="4">
    <source>
        <dbReference type="Google" id="ProtNLM"/>
    </source>
</evidence>
<dbReference type="InterPro" id="IPR014752">
    <property type="entry name" value="Arrestin-like_C"/>
</dbReference>